<keyword evidence="2" id="KW-1185">Reference proteome</keyword>
<comment type="caution">
    <text evidence="1">The sequence shown here is derived from an EMBL/GenBank/DDBJ whole genome shotgun (WGS) entry which is preliminary data.</text>
</comment>
<organism evidence="1 2">
    <name type="scientific">Leucosporidium creatinivorum</name>
    <dbReference type="NCBI Taxonomy" id="106004"/>
    <lineage>
        <taxon>Eukaryota</taxon>
        <taxon>Fungi</taxon>
        <taxon>Dikarya</taxon>
        <taxon>Basidiomycota</taxon>
        <taxon>Pucciniomycotina</taxon>
        <taxon>Microbotryomycetes</taxon>
        <taxon>Leucosporidiales</taxon>
        <taxon>Leucosporidium</taxon>
    </lineage>
</organism>
<dbReference type="Proteomes" id="UP000193467">
    <property type="component" value="Unassembled WGS sequence"/>
</dbReference>
<dbReference type="AlphaFoldDB" id="A0A1Y2FJC9"/>
<protein>
    <submittedName>
        <fullName evidence="1">Uncharacterized protein</fullName>
    </submittedName>
</protein>
<evidence type="ECO:0000313" key="1">
    <source>
        <dbReference type="EMBL" id="ORY84071.1"/>
    </source>
</evidence>
<reference evidence="1 2" key="1">
    <citation type="submission" date="2016-07" db="EMBL/GenBank/DDBJ databases">
        <title>Pervasive Adenine N6-methylation of Active Genes in Fungi.</title>
        <authorList>
            <consortium name="DOE Joint Genome Institute"/>
            <person name="Mondo S.J."/>
            <person name="Dannebaum R.O."/>
            <person name="Kuo R.C."/>
            <person name="Labutti K."/>
            <person name="Haridas S."/>
            <person name="Kuo A."/>
            <person name="Salamov A."/>
            <person name="Ahrendt S.R."/>
            <person name="Lipzen A."/>
            <person name="Sullivan W."/>
            <person name="Andreopoulos W.B."/>
            <person name="Clum A."/>
            <person name="Lindquist E."/>
            <person name="Daum C."/>
            <person name="Ramamoorthy G.K."/>
            <person name="Gryganskyi A."/>
            <person name="Culley D."/>
            <person name="Magnuson J.K."/>
            <person name="James T.Y."/>
            <person name="O'Malley M.A."/>
            <person name="Stajich J.E."/>
            <person name="Spatafora J.W."/>
            <person name="Visel A."/>
            <person name="Grigoriev I.V."/>
        </authorList>
    </citation>
    <scope>NUCLEOTIDE SEQUENCE [LARGE SCALE GENOMIC DNA]</scope>
    <source>
        <strain evidence="1 2">62-1032</strain>
    </source>
</reference>
<evidence type="ECO:0000313" key="2">
    <source>
        <dbReference type="Proteomes" id="UP000193467"/>
    </source>
</evidence>
<gene>
    <name evidence="1" type="ORF">BCR35DRAFT_303116</name>
</gene>
<name>A0A1Y2FJC9_9BASI</name>
<dbReference type="EMBL" id="MCGR01000018">
    <property type="protein sequence ID" value="ORY84071.1"/>
    <property type="molecule type" value="Genomic_DNA"/>
</dbReference>
<dbReference type="InParanoid" id="A0A1Y2FJC9"/>
<sequence>MYDLGPNPPSSDNGHSAQPISFLRLRDLKIQASSIYLPSYLALFQHSPISWLEIELDDDEPTTAPRIASMALEKAFKVLAGYQYIQRLQIDQWDKRHTELNLAIVLTRLAKEHGIHISLLPPYDVFLHRKRPNGDPGTRQEQKIRRCDGVDDVLRHTLAQSGRMRATGDLEGVEQLIEALTPSRTRMLRDKD</sequence>
<proteinExistence type="predicted"/>
<accession>A0A1Y2FJC9</accession>